<keyword evidence="3 5" id="KW-0560">Oxidoreductase</keyword>
<sequence length="336" mass="36252">MTSPAPSPAPPLLLPPAARIFVAGHRGLVGSALTRLLTAEGYEVLTRTRDELDLRDAGRTGAFLREARPDAVVLAAARVGGIMANSRHPVPFLEDNLRIQLSVIAGAHAADIDRLLFLGSSCIYPKHATQPITEDALLTGALEPTNEPYALAKIAGITQVRGYRRQFGRAYISAMPTNLYGPGDNFDPETSHVLPALIRRFHEARTSGRREVVLWGSGTPRREFLHSDDLARACLLLLRRYDGDSPVNVGCGEDLSIAELASLVADATGFTGGIGWDTGKPDGTPRKLLEVSRLRALGFTPAVPLADGIRDTYRWWRAQGGQDQRAPGGERAARIA</sequence>
<feature type="binding site" evidence="5">
    <location>
        <begin position="24"/>
        <end position="30"/>
    </location>
    <ligand>
        <name>NADP(+)</name>
        <dbReference type="ChEBI" id="CHEBI:58349"/>
    </ligand>
</feature>
<evidence type="ECO:0000256" key="1">
    <source>
        <dbReference type="ARBA" id="ARBA00005959"/>
    </source>
</evidence>
<feature type="binding site" evidence="5">
    <location>
        <position position="282"/>
    </location>
    <ligand>
        <name>substrate</name>
    </ligand>
</feature>
<evidence type="ECO:0000256" key="5">
    <source>
        <dbReference type="HAMAP-Rule" id="MF_00956"/>
    </source>
</evidence>
<feature type="domain" description="NAD-dependent epimerase/dehydratase" evidence="6">
    <location>
        <begin position="20"/>
        <end position="250"/>
    </location>
</feature>
<gene>
    <name evidence="5" type="primary">fcl</name>
    <name evidence="7" type="ORF">SXIM_11750</name>
</gene>
<protein>
    <recommendedName>
        <fullName evidence="5">GDP-L-fucose synthase</fullName>
        <ecNumber evidence="5">1.1.1.271</ecNumber>
    </recommendedName>
    <alternativeName>
        <fullName evidence="5">GDP-4-keto-6-deoxy-D-mannose-3,5-epimerase-4-reductase</fullName>
    </alternativeName>
</protein>
<dbReference type="UniPathway" id="UPA00128">
    <property type="reaction ID" value="UER00191"/>
</dbReference>
<dbReference type="PANTHER" id="PTHR43238">
    <property type="entry name" value="GDP-L-FUCOSE SYNTHASE"/>
    <property type="match status" value="1"/>
</dbReference>
<feature type="binding site" evidence="5">
    <location>
        <position position="200"/>
    </location>
    <ligand>
        <name>substrate</name>
    </ligand>
</feature>
<dbReference type="EMBL" id="CP009922">
    <property type="protein sequence ID" value="AKG42559.1"/>
    <property type="molecule type" value="Genomic_DNA"/>
</dbReference>
<keyword evidence="2 5" id="KW-0521">NADP</keyword>
<organism evidence="7 8">
    <name type="scientific">Streptomyces xiamenensis</name>
    <dbReference type="NCBI Taxonomy" id="408015"/>
    <lineage>
        <taxon>Bacteria</taxon>
        <taxon>Bacillati</taxon>
        <taxon>Actinomycetota</taxon>
        <taxon>Actinomycetes</taxon>
        <taxon>Kitasatosporales</taxon>
        <taxon>Streptomycetaceae</taxon>
        <taxon>Streptomyces</taxon>
    </lineage>
</organism>
<feature type="binding site" evidence="5">
    <location>
        <begin position="118"/>
        <end position="121"/>
    </location>
    <ligand>
        <name>NADP(+)</name>
        <dbReference type="ChEBI" id="CHEBI:58349"/>
    </ligand>
</feature>
<dbReference type="GO" id="GO:0050577">
    <property type="term" value="F:GDP-L-fucose synthase activity"/>
    <property type="evidence" value="ECO:0007669"/>
    <property type="project" value="UniProtKB-UniRule"/>
</dbReference>
<dbReference type="Proteomes" id="UP000034034">
    <property type="component" value="Chromosome"/>
</dbReference>
<feature type="active site" description="Proton donor/acceptor" evidence="5">
    <location>
        <position position="149"/>
    </location>
</feature>
<proteinExistence type="inferred from homology"/>
<dbReference type="KEGG" id="sxi:SXIM_11750"/>
<dbReference type="EC" id="1.1.1.271" evidence="5"/>
<feature type="binding site" evidence="5">
    <location>
        <position position="192"/>
    </location>
    <ligand>
        <name>NADP(+)</name>
        <dbReference type="ChEBI" id="CHEBI:58349"/>
    </ligand>
</feature>
<dbReference type="Gene3D" id="3.40.50.720">
    <property type="entry name" value="NAD(P)-binding Rossmann-like Domain"/>
    <property type="match status" value="1"/>
</dbReference>
<feature type="binding site" evidence="5">
    <location>
        <position position="222"/>
    </location>
    <ligand>
        <name>substrate</name>
    </ligand>
</feature>
<evidence type="ECO:0000256" key="2">
    <source>
        <dbReference type="ARBA" id="ARBA00022857"/>
    </source>
</evidence>
<feature type="site" description="Important for catalytic activity" evidence="5">
    <location>
        <position position="120"/>
    </location>
</feature>
<dbReference type="PATRIC" id="fig|408015.6.peg.1205"/>
<evidence type="ECO:0000313" key="8">
    <source>
        <dbReference type="Proteomes" id="UP000034034"/>
    </source>
</evidence>
<dbReference type="GO" id="GO:0016853">
    <property type="term" value="F:isomerase activity"/>
    <property type="evidence" value="ECO:0007669"/>
    <property type="project" value="UniProtKB-KW"/>
</dbReference>
<dbReference type="RefSeq" id="WP_046723146.1">
    <property type="nucleotide sequence ID" value="NZ_CP009922.3"/>
</dbReference>
<dbReference type="STRING" id="408015.SXIM_11750"/>
<dbReference type="HAMAP" id="MF_00956">
    <property type="entry name" value="GDP_fucose_synth"/>
    <property type="match status" value="1"/>
</dbReference>
<keyword evidence="5" id="KW-0511">Multifunctional enzyme</keyword>
<dbReference type="InterPro" id="IPR036291">
    <property type="entry name" value="NAD(P)-bd_dom_sf"/>
</dbReference>
<keyword evidence="4 5" id="KW-0413">Isomerase</keyword>
<dbReference type="GO" id="GO:0042351">
    <property type="term" value="P:'de novo' GDP-L-fucose biosynthetic process"/>
    <property type="evidence" value="ECO:0007669"/>
    <property type="project" value="UniProtKB-UniRule"/>
</dbReference>
<comment type="catalytic activity">
    <reaction evidence="5">
        <text>GDP-beta-L-fucose + NADP(+) = GDP-4-dehydro-alpha-D-rhamnose + NADPH + H(+)</text>
        <dbReference type="Rhea" id="RHEA:18885"/>
        <dbReference type="ChEBI" id="CHEBI:15378"/>
        <dbReference type="ChEBI" id="CHEBI:57273"/>
        <dbReference type="ChEBI" id="CHEBI:57783"/>
        <dbReference type="ChEBI" id="CHEBI:57964"/>
        <dbReference type="ChEBI" id="CHEBI:58349"/>
        <dbReference type="EC" id="1.1.1.271"/>
    </reaction>
</comment>
<reference evidence="7" key="1">
    <citation type="submission" date="2019-08" db="EMBL/GenBank/DDBJ databases">
        <title>Complete genome sequence of a mangrove-derived Streptomyces xiamenensis.</title>
        <authorList>
            <person name="Xu J."/>
        </authorList>
    </citation>
    <scope>NUCLEOTIDE SEQUENCE</scope>
    <source>
        <strain evidence="7">318</strain>
    </source>
</reference>
<feature type="binding site" evidence="5">
    <location>
        <position position="153"/>
    </location>
    <ligand>
        <name>NADP(+)</name>
        <dbReference type="ChEBI" id="CHEBI:58349"/>
    </ligand>
</feature>
<accession>A0A0F7FSL2</accession>
<name>A0A0F7FSL2_9ACTN</name>
<comment type="pathway">
    <text evidence="5">Nucleotide-sugar biosynthesis; GDP-L-fucose biosynthesis via de novo pathway; GDP-L-fucose from GDP-alpha-D-mannose: step 2/2.</text>
</comment>
<dbReference type="InterPro" id="IPR001509">
    <property type="entry name" value="Epimerase_deHydtase"/>
</dbReference>
<feature type="site" description="Important for catalytic activity" evidence="5">
    <location>
        <position position="122"/>
    </location>
</feature>
<dbReference type="AlphaFoldDB" id="A0A0F7FSL2"/>
<evidence type="ECO:0000256" key="4">
    <source>
        <dbReference type="ARBA" id="ARBA00023235"/>
    </source>
</evidence>
<evidence type="ECO:0000313" key="7">
    <source>
        <dbReference type="EMBL" id="AKG42559.1"/>
    </source>
</evidence>
<dbReference type="InterPro" id="IPR028614">
    <property type="entry name" value="GDP_fucose/colitose_synth"/>
</dbReference>
<dbReference type="SUPFAM" id="SSF51735">
    <property type="entry name" value="NAD(P)-binding Rossmann-fold domains"/>
    <property type="match status" value="1"/>
</dbReference>
<evidence type="ECO:0000256" key="3">
    <source>
        <dbReference type="ARBA" id="ARBA00023002"/>
    </source>
</evidence>
<feature type="binding site" evidence="5">
    <location>
        <position position="215"/>
    </location>
    <ligand>
        <name>substrate</name>
    </ligand>
</feature>
<dbReference type="GO" id="GO:0070401">
    <property type="term" value="F:NADP+ binding"/>
    <property type="evidence" value="ECO:0007669"/>
    <property type="project" value="UniProtKB-UniRule"/>
</dbReference>
<dbReference type="Gene3D" id="3.90.25.10">
    <property type="entry name" value="UDP-galactose 4-epimerase, domain 1"/>
    <property type="match status" value="1"/>
</dbReference>
<evidence type="ECO:0000259" key="6">
    <source>
        <dbReference type="Pfam" id="PF01370"/>
    </source>
</evidence>
<dbReference type="PANTHER" id="PTHR43238:SF1">
    <property type="entry name" value="GDP-L-FUCOSE SYNTHASE"/>
    <property type="match status" value="1"/>
</dbReference>
<comment type="similarity">
    <text evidence="1 5">Belongs to the NAD(P)-dependent epimerase/dehydratase family. Fucose synthase subfamily.</text>
</comment>
<dbReference type="HOGENOM" id="CLU_007383_18_0_11"/>
<feature type="binding site" evidence="5">
    <location>
        <begin position="176"/>
        <end position="179"/>
    </location>
    <ligand>
        <name>NADP(+)</name>
        <dbReference type="ChEBI" id="CHEBI:58349"/>
    </ligand>
</feature>
<dbReference type="Pfam" id="PF01370">
    <property type="entry name" value="Epimerase"/>
    <property type="match status" value="1"/>
</dbReference>
<dbReference type="CDD" id="cd05239">
    <property type="entry name" value="GDP_FS_SDR_e"/>
    <property type="match status" value="1"/>
</dbReference>
<keyword evidence="8" id="KW-1185">Reference proteome</keyword>
<comment type="function">
    <text evidence="5">Catalyzes the two-step NADP-dependent conversion of GDP-4-dehydro-6-deoxy-D-mannose to GDP-fucose, involving an epimerase and a reductase reaction.</text>
</comment>